<keyword evidence="2" id="KW-1133">Transmembrane helix</keyword>
<feature type="compositionally biased region" description="Pro residues" evidence="1">
    <location>
        <begin position="120"/>
        <end position="140"/>
    </location>
</feature>
<name>A0A4Q2L6W7_9MICO</name>
<keyword evidence="2" id="KW-0812">Transmembrane</keyword>
<dbReference type="Proteomes" id="UP000293865">
    <property type="component" value="Unassembled WGS sequence"/>
</dbReference>
<reference evidence="4 5" key="1">
    <citation type="submission" date="2019-01" db="EMBL/GenBank/DDBJ databases">
        <title>Agromyces.</title>
        <authorList>
            <person name="Li J."/>
        </authorList>
    </citation>
    <scope>NUCLEOTIDE SEQUENCE [LARGE SCALE GENOMIC DNA]</scope>
    <source>
        <strain evidence="4 5">DSM 15934</strain>
    </source>
</reference>
<accession>A0A4Q2L6W7</accession>
<feature type="transmembrane region" description="Helical" evidence="2">
    <location>
        <begin position="155"/>
        <end position="177"/>
    </location>
</feature>
<proteinExistence type="predicted"/>
<dbReference type="AlphaFoldDB" id="A0A4Q2L6W7"/>
<evidence type="ECO:0000256" key="1">
    <source>
        <dbReference type="SAM" id="MobiDB-lite"/>
    </source>
</evidence>
<comment type="caution">
    <text evidence="4">The sequence shown here is derived from an EMBL/GenBank/DDBJ whole genome shotgun (WGS) entry which is preliminary data.</text>
</comment>
<protein>
    <submittedName>
        <fullName evidence="4">LPXTG cell wall anchor domain-containing protein</fullName>
    </submittedName>
</protein>
<gene>
    <name evidence="4" type="ORF">ESP51_05105</name>
</gene>
<feature type="signal peptide" evidence="3">
    <location>
        <begin position="1"/>
        <end position="27"/>
    </location>
</feature>
<feature type="region of interest" description="Disordered" evidence="1">
    <location>
        <begin position="117"/>
        <end position="146"/>
    </location>
</feature>
<dbReference type="OrthoDB" id="5007588at2"/>
<organism evidence="4 5">
    <name type="scientific">Agromyces albus</name>
    <dbReference type="NCBI Taxonomy" id="205332"/>
    <lineage>
        <taxon>Bacteria</taxon>
        <taxon>Bacillati</taxon>
        <taxon>Actinomycetota</taxon>
        <taxon>Actinomycetes</taxon>
        <taxon>Micrococcales</taxon>
        <taxon>Microbacteriaceae</taxon>
        <taxon>Agromyces</taxon>
    </lineage>
</organism>
<keyword evidence="3" id="KW-0732">Signal</keyword>
<keyword evidence="5" id="KW-1185">Reference proteome</keyword>
<evidence type="ECO:0000313" key="4">
    <source>
        <dbReference type="EMBL" id="RXZ72263.1"/>
    </source>
</evidence>
<dbReference type="RefSeq" id="WP_129519817.1">
    <property type="nucleotide sequence ID" value="NZ_SDPN01000006.1"/>
</dbReference>
<evidence type="ECO:0000256" key="3">
    <source>
        <dbReference type="SAM" id="SignalP"/>
    </source>
</evidence>
<evidence type="ECO:0000256" key="2">
    <source>
        <dbReference type="SAM" id="Phobius"/>
    </source>
</evidence>
<dbReference type="EMBL" id="SDPN01000006">
    <property type="protein sequence ID" value="RXZ72263.1"/>
    <property type="molecule type" value="Genomic_DNA"/>
</dbReference>
<sequence length="180" mass="18382">MKHSRTLGAALILAGGAVVFSAAPAYAAIIPTDPPEGASDQICEDLDSGKSTEGGLGTTEEIFAPEGMVITLVCVKSGDDVSGGGPEYYLVDPPTNSVIIAHSTGKDISHYSFAFEAAPTPEPTPTPTPTPEPTPPPTVPPAGDKLAETGFESGWLPFVGIGALALGAALFVPRLVAKRR</sequence>
<keyword evidence="2" id="KW-0472">Membrane</keyword>
<dbReference type="NCBIfam" id="TIGR01167">
    <property type="entry name" value="LPXTG_anchor"/>
    <property type="match status" value="1"/>
</dbReference>
<evidence type="ECO:0000313" key="5">
    <source>
        <dbReference type="Proteomes" id="UP000293865"/>
    </source>
</evidence>
<feature type="chain" id="PRO_5020878032" evidence="3">
    <location>
        <begin position="28"/>
        <end position="180"/>
    </location>
</feature>